<dbReference type="PANTHER" id="PTHR43864">
    <property type="entry name" value="HYPOXANTHINE/GUANINE PHOSPHORIBOSYLTRANSFERASE"/>
    <property type="match status" value="1"/>
</dbReference>
<comment type="caution">
    <text evidence="6">The sequence shown here is derived from an EMBL/GenBank/DDBJ whole genome shotgun (WGS) entry which is preliminary data.</text>
</comment>
<dbReference type="NCBIfam" id="TIGR01744">
    <property type="entry name" value="XPRTase"/>
    <property type="match status" value="1"/>
</dbReference>
<reference evidence="6 7" key="1">
    <citation type="journal article" date="2018" name="Genome Biol. Evol.">
        <title>Multiple Roots of Fruiting Body Formation in Amoebozoa.</title>
        <authorList>
            <person name="Hillmann F."/>
            <person name="Forbes G."/>
            <person name="Novohradska S."/>
            <person name="Ferling I."/>
            <person name="Riege K."/>
            <person name="Groth M."/>
            <person name="Westermann M."/>
            <person name="Marz M."/>
            <person name="Spaller T."/>
            <person name="Winckler T."/>
            <person name="Schaap P."/>
            <person name="Glockner G."/>
        </authorList>
    </citation>
    <scope>NUCLEOTIDE SEQUENCE [LARGE SCALE GENOMIC DNA]</scope>
    <source>
        <strain evidence="6 7">Jena</strain>
    </source>
</reference>
<dbReference type="InterPro" id="IPR050118">
    <property type="entry name" value="Pur/Pyrimidine_PRTase"/>
</dbReference>
<evidence type="ECO:0000256" key="4">
    <source>
        <dbReference type="ARBA" id="ARBA00022726"/>
    </source>
</evidence>
<dbReference type="InterPro" id="IPR000836">
    <property type="entry name" value="PRTase_dom"/>
</dbReference>
<dbReference type="Gene3D" id="3.40.50.2020">
    <property type="match status" value="1"/>
</dbReference>
<evidence type="ECO:0000259" key="5">
    <source>
        <dbReference type="Pfam" id="PF00156"/>
    </source>
</evidence>
<dbReference type="AlphaFoldDB" id="A0A2P6NH45"/>
<evidence type="ECO:0000313" key="7">
    <source>
        <dbReference type="Proteomes" id="UP000241769"/>
    </source>
</evidence>
<dbReference type="Proteomes" id="UP000241769">
    <property type="component" value="Unassembled WGS sequence"/>
</dbReference>
<proteinExistence type="inferred from homology"/>
<organism evidence="6 7">
    <name type="scientific">Planoprotostelium fungivorum</name>
    <dbReference type="NCBI Taxonomy" id="1890364"/>
    <lineage>
        <taxon>Eukaryota</taxon>
        <taxon>Amoebozoa</taxon>
        <taxon>Evosea</taxon>
        <taxon>Variosea</taxon>
        <taxon>Cavosteliida</taxon>
        <taxon>Cavosteliaceae</taxon>
        <taxon>Planoprotostelium</taxon>
    </lineage>
</organism>
<dbReference type="EMBL" id="MDYQ01000085">
    <property type="protein sequence ID" value="PRP83280.1"/>
    <property type="molecule type" value="Genomic_DNA"/>
</dbReference>
<dbReference type="CDD" id="cd06223">
    <property type="entry name" value="PRTases_typeI"/>
    <property type="match status" value="1"/>
</dbReference>
<dbReference type="PANTHER" id="PTHR43864:SF1">
    <property type="entry name" value="XANTHINE PHOSPHORIBOSYLTRANSFERASE"/>
    <property type="match status" value="1"/>
</dbReference>
<evidence type="ECO:0000256" key="1">
    <source>
        <dbReference type="ARBA" id="ARBA00022490"/>
    </source>
</evidence>
<keyword evidence="7" id="KW-1185">Reference proteome</keyword>
<dbReference type="Pfam" id="PF00156">
    <property type="entry name" value="Pribosyltran"/>
    <property type="match status" value="1"/>
</dbReference>
<dbReference type="InterPro" id="IPR010079">
    <property type="entry name" value="Xanthine_PRibTrfase"/>
</dbReference>
<dbReference type="InterPro" id="IPR029057">
    <property type="entry name" value="PRTase-like"/>
</dbReference>
<keyword evidence="3 6" id="KW-0808">Transferase</keyword>
<dbReference type="HAMAP" id="MF_01184">
    <property type="entry name" value="XPRTase"/>
    <property type="match status" value="1"/>
</dbReference>
<protein>
    <submittedName>
        <fullName evidence="6">Xanthine phosphoribosyltransferase</fullName>
    </submittedName>
</protein>
<keyword evidence="2 6" id="KW-0328">Glycosyltransferase</keyword>
<dbReference type="SUPFAM" id="SSF53271">
    <property type="entry name" value="PRTase-like"/>
    <property type="match status" value="1"/>
</dbReference>
<dbReference type="GO" id="GO:0046110">
    <property type="term" value="P:xanthine metabolic process"/>
    <property type="evidence" value="ECO:0007669"/>
    <property type="project" value="InterPro"/>
</dbReference>
<keyword evidence="4" id="KW-0660">Purine salvage</keyword>
<dbReference type="STRING" id="1890364.A0A2P6NH45"/>
<evidence type="ECO:0000313" key="6">
    <source>
        <dbReference type="EMBL" id="PRP83280.1"/>
    </source>
</evidence>
<evidence type="ECO:0000256" key="2">
    <source>
        <dbReference type="ARBA" id="ARBA00022676"/>
    </source>
</evidence>
<dbReference type="GO" id="GO:0006166">
    <property type="term" value="P:purine ribonucleoside salvage"/>
    <property type="evidence" value="ECO:0007669"/>
    <property type="project" value="UniProtKB-KW"/>
</dbReference>
<dbReference type="InParanoid" id="A0A2P6NH45"/>
<accession>A0A2P6NH45</accession>
<gene>
    <name evidence="6" type="ORF">PROFUN_09492</name>
</gene>
<sequence>MAQILRDRIDKDGKVLNDRVLKVDSFLNHQVDPHLIMSLGQAFADHFKDRQVTKVLTLEASGIHIAFATALRLDIPFVFAKKRPASTQQGSGVYTAEVESFTRGQTCSITVSKDYITSEDRILIIDDFLAAGNAALGLISVVRQANAEIVGVGIAVEKSFQTGRKRLEDEGIEVLSLARLKSMDPATGVEYVKE</sequence>
<dbReference type="NCBIfam" id="NF006671">
    <property type="entry name" value="PRK09219.1"/>
    <property type="match status" value="1"/>
</dbReference>
<name>A0A2P6NH45_9EUKA</name>
<keyword evidence="1" id="KW-0963">Cytoplasm</keyword>
<feature type="domain" description="Phosphoribosyltransferase" evidence="5">
    <location>
        <begin position="37"/>
        <end position="166"/>
    </location>
</feature>
<dbReference type="OrthoDB" id="363185at2759"/>
<dbReference type="GO" id="GO:0016763">
    <property type="term" value="F:pentosyltransferase activity"/>
    <property type="evidence" value="ECO:0007669"/>
    <property type="project" value="InterPro"/>
</dbReference>
<evidence type="ECO:0000256" key="3">
    <source>
        <dbReference type="ARBA" id="ARBA00022679"/>
    </source>
</evidence>